<dbReference type="Pfam" id="PF00450">
    <property type="entry name" value="Peptidase_S10"/>
    <property type="match status" value="1"/>
</dbReference>
<evidence type="ECO:0000256" key="6">
    <source>
        <dbReference type="RuleBase" id="RU361156"/>
    </source>
</evidence>
<evidence type="ECO:0000313" key="8">
    <source>
        <dbReference type="Proteomes" id="UP000431533"/>
    </source>
</evidence>
<dbReference type="InterPro" id="IPR001563">
    <property type="entry name" value="Peptidase_S10"/>
</dbReference>
<evidence type="ECO:0000256" key="2">
    <source>
        <dbReference type="ARBA" id="ARBA00022645"/>
    </source>
</evidence>
<evidence type="ECO:0000256" key="3">
    <source>
        <dbReference type="ARBA" id="ARBA00022670"/>
    </source>
</evidence>
<dbReference type="GeneID" id="41987062"/>
<dbReference type="Proteomes" id="UP000431533">
    <property type="component" value="Unassembled WGS sequence"/>
</dbReference>
<name>A0A8H8QX35_9HELO</name>
<keyword evidence="8" id="KW-1185">Reference proteome</keyword>
<sequence length="492" mass="54080">MLVQFPSFLAVSVLAGFATHVLGLNILQGSKFAGKRSVEERDGVVHTIFEHNATGATIDYVKNSGICETTPGVNQYSGYFSVGKNMSMWFWFFEARHDAESAPLALWLNGGPGCSSMIGLFQARLNQCISRENGPCQFYNNATTPSLNPYSWNEYANLLYVDEPIGTGFSYGNDTVVGTVSAAPFVWKLLQAFFAHFRQYESRDFGLFTESYGGHYGPEFASYFEQQNGAIHNKSLHAEEINLVALGINNGWYDAIIQEREFISFSANNSYYPLINSSIADAYLANYTSTCLPALLTCNSTTEETPQCYNAHETCNAVDNAFSVYYPDIDYYDIRQPSSAPFPPETYLNYLTDPAVMKAIGAKSNYSECSDAVDLPFAQFGDGSRSFLPTLSSVVQSNITVLIWAGDADAVCDWFGGFASVNAVEYSGSAEFSSKAVANYTLGGVTKGTYKSVGNLSWLRVFESGHMIPSFQPELALQVFKQTLQKKPISGT</sequence>
<keyword evidence="6" id="KW-0732">Signal</keyword>
<dbReference type="GO" id="GO:0004185">
    <property type="term" value="F:serine-type carboxypeptidase activity"/>
    <property type="evidence" value="ECO:0007669"/>
    <property type="project" value="UniProtKB-UniRule"/>
</dbReference>
<feature type="signal peptide" evidence="6">
    <location>
        <begin position="1"/>
        <end position="23"/>
    </location>
</feature>
<comment type="caution">
    <text evidence="7">The sequence shown here is derived from an EMBL/GenBank/DDBJ whole genome shotgun (WGS) entry which is preliminary data.</text>
</comment>
<keyword evidence="2 6" id="KW-0121">Carboxypeptidase</keyword>
<dbReference type="SUPFAM" id="SSF53474">
    <property type="entry name" value="alpha/beta-Hydrolases"/>
    <property type="match status" value="1"/>
</dbReference>
<gene>
    <name evidence="7" type="primary">CPS1_0</name>
    <name evidence="7" type="ORF">LHYA1_G006864</name>
</gene>
<dbReference type="RefSeq" id="XP_031003061.1">
    <property type="nucleotide sequence ID" value="XM_031151797.1"/>
</dbReference>
<keyword evidence="5" id="KW-0325">Glycoprotein</keyword>
<dbReference type="PROSITE" id="PS00131">
    <property type="entry name" value="CARBOXYPEPT_SER_SER"/>
    <property type="match status" value="1"/>
</dbReference>
<dbReference type="GO" id="GO:0006508">
    <property type="term" value="P:proteolysis"/>
    <property type="evidence" value="ECO:0007669"/>
    <property type="project" value="UniProtKB-KW"/>
</dbReference>
<proteinExistence type="inferred from homology"/>
<organism evidence="7 8">
    <name type="scientific">Lachnellula hyalina</name>
    <dbReference type="NCBI Taxonomy" id="1316788"/>
    <lineage>
        <taxon>Eukaryota</taxon>
        <taxon>Fungi</taxon>
        <taxon>Dikarya</taxon>
        <taxon>Ascomycota</taxon>
        <taxon>Pezizomycotina</taxon>
        <taxon>Leotiomycetes</taxon>
        <taxon>Helotiales</taxon>
        <taxon>Lachnaceae</taxon>
        <taxon>Lachnellula</taxon>
    </lineage>
</organism>
<evidence type="ECO:0000256" key="1">
    <source>
        <dbReference type="ARBA" id="ARBA00009431"/>
    </source>
</evidence>
<dbReference type="InterPro" id="IPR018202">
    <property type="entry name" value="Ser_caboxypep_ser_AS"/>
</dbReference>
<dbReference type="InterPro" id="IPR029058">
    <property type="entry name" value="AB_hydrolase_fold"/>
</dbReference>
<accession>A0A8H8QX35</accession>
<protein>
    <recommendedName>
        <fullName evidence="6">Carboxypeptidase</fullName>
        <ecNumber evidence="6">3.4.16.-</ecNumber>
    </recommendedName>
</protein>
<dbReference type="OrthoDB" id="443318at2759"/>
<keyword evidence="3 6" id="KW-0645">Protease</keyword>
<dbReference type="PRINTS" id="PR00724">
    <property type="entry name" value="CRBOXYPTASEC"/>
</dbReference>
<dbReference type="EMBL" id="QGMH01000138">
    <property type="protein sequence ID" value="TVY24273.1"/>
    <property type="molecule type" value="Genomic_DNA"/>
</dbReference>
<dbReference type="GO" id="GO:0000324">
    <property type="term" value="C:fungal-type vacuole"/>
    <property type="evidence" value="ECO:0007669"/>
    <property type="project" value="TreeGrafter"/>
</dbReference>
<dbReference type="PANTHER" id="PTHR11802">
    <property type="entry name" value="SERINE PROTEASE FAMILY S10 SERINE CARBOXYPEPTIDASE"/>
    <property type="match status" value="1"/>
</dbReference>
<feature type="chain" id="PRO_5034803558" description="Carboxypeptidase" evidence="6">
    <location>
        <begin position="24"/>
        <end position="492"/>
    </location>
</feature>
<dbReference type="EC" id="3.4.16.-" evidence="6"/>
<reference evidence="7 8" key="1">
    <citation type="submission" date="2018-05" db="EMBL/GenBank/DDBJ databases">
        <title>Genome sequencing and assembly of the regulated plant pathogen Lachnellula willkommii and related sister species for the development of diagnostic species identification markers.</title>
        <authorList>
            <person name="Giroux E."/>
            <person name="Bilodeau G."/>
        </authorList>
    </citation>
    <scope>NUCLEOTIDE SEQUENCE [LARGE SCALE GENOMIC DNA]</scope>
    <source>
        <strain evidence="7 8">CBS 185.66</strain>
    </source>
</reference>
<dbReference type="Gene3D" id="3.40.50.1820">
    <property type="entry name" value="alpha/beta hydrolase"/>
    <property type="match status" value="1"/>
</dbReference>
<comment type="similarity">
    <text evidence="1 6">Belongs to the peptidase S10 family.</text>
</comment>
<keyword evidence="4 6" id="KW-0378">Hydrolase</keyword>
<evidence type="ECO:0000313" key="7">
    <source>
        <dbReference type="EMBL" id="TVY24273.1"/>
    </source>
</evidence>
<dbReference type="AlphaFoldDB" id="A0A8H8QX35"/>
<evidence type="ECO:0000256" key="5">
    <source>
        <dbReference type="ARBA" id="ARBA00023180"/>
    </source>
</evidence>
<evidence type="ECO:0000256" key="4">
    <source>
        <dbReference type="ARBA" id="ARBA00022801"/>
    </source>
</evidence>
<dbReference type="PANTHER" id="PTHR11802:SF453">
    <property type="entry name" value="S1, PUTATIVE-RELATED"/>
    <property type="match status" value="1"/>
</dbReference>